<evidence type="ECO:0000256" key="1">
    <source>
        <dbReference type="SAM" id="MobiDB-lite"/>
    </source>
</evidence>
<gene>
    <name evidence="3" type="ORF">IV203_002045</name>
</gene>
<evidence type="ECO:0000256" key="2">
    <source>
        <dbReference type="SAM" id="Phobius"/>
    </source>
</evidence>
<dbReference type="AlphaFoldDB" id="A0A9K3PRV9"/>
<evidence type="ECO:0000313" key="4">
    <source>
        <dbReference type="Proteomes" id="UP000693970"/>
    </source>
</evidence>
<evidence type="ECO:0000313" key="3">
    <source>
        <dbReference type="EMBL" id="KAG7357357.1"/>
    </source>
</evidence>
<keyword evidence="2" id="KW-0812">Transmembrane</keyword>
<dbReference type="EMBL" id="JAGRRH010000015">
    <property type="protein sequence ID" value="KAG7357357.1"/>
    <property type="molecule type" value="Genomic_DNA"/>
</dbReference>
<organism evidence="3 4">
    <name type="scientific">Nitzschia inconspicua</name>
    <dbReference type="NCBI Taxonomy" id="303405"/>
    <lineage>
        <taxon>Eukaryota</taxon>
        <taxon>Sar</taxon>
        <taxon>Stramenopiles</taxon>
        <taxon>Ochrophyta</taxon>
        <taxon>Bacillariophyta</taxon>
        <taxon>Bacillariophyceae</taxon>
        <taxon>Bacillariophycidae</taxon>
        <taxon>Bacillariales</taxon>
        <taxon>Bacillariaceae</taxon>
        <taxon>Nitzschia</taxon>
    </lineage>
</organism>
<feature type="compositionally biased region" description="Basic and acidic residues" evidence="1">
    <location>
        <begin position="461"/>
        <end position="477"/>
    </location>
</feature>
<protein>
    <submittedName>
        <fullName evidence="3">Uncharacterized protein</fullName>
    </submittedName>
</protein>
<proteinExistence type="predicted"/>
<reference evidence="3" key="2">
    <citation type="submission" date="2021-04" db="EMBL/GenBank/DDBJ databases">
        <authorList>
            <person name="Podell S."/>
        </authorList>
    </citation>
    <scope>NUCLEOTIDE SEQUENCE</scope>
    <source>
        <strain evidence="3">Hildebrandi</strain>
    </source>
</reference>
<keyword evidence="4" id="KW-1185">Reference proteome</keyword>
<feature type="region of interest" description="Disordered" evidence="1">
    <location>
        <begin position="461"/>
        <end position="487"/>
    </location>
</feature>
<accession>A0A9K3PRV9</accession>
<dbReference type="Proteomes" id="UP000693970">
    <property type="component" value="Unassembled WGS sequence"/>
</dbReference>
<keyword evidence="2" id="KW-0472">Membrane</keyword>
<dbReference type="OrthoDB" id="44024at2759"/>
<keyword evidence="2" id="KW-1133">Transmembrane helix</keyword>
<sequence length="487" mass="55497">MIRSIIPARTTFRRIFFQPLVLFLFATAFPGILVVVSASFASSSSAAVIKELEHYWSDPSDIIANLQDYELLWIQPSGCVWSECAIDDTDDAYMGDNRDGDERWYLYRTQSFCANAAFSLYGIRKDENKRVRDWRGCNRKNFINSYFTYGGADILLRAIGQEPDVYYNTSYTYQQRRMEDNYNYNYYGNYNDDAAAAAANDDGATVSREYTNADCVEVDGSDILHKSGNNNGQQGQDYTFMSTMGCSSKTQEGDSVKFVIARFEAETCDGNYYLDTLDTMESYNAQYENIGNCHRIWDARRSSSSTDTNDNDDDIVFLMRNSWTCDVALYPDGCPDPYGQKAKFLRALQIAARGGNAKLSMRNMNAKRPLRITSALLLALGAVLFGIGYYMKNCKRIAAHTTARTLHTTPNRFQMAVHFTRAYLTCLWEDMAYTLNNWWLIIGLFITKMCHQNGGIRKVERNRTTSSENERAESLMKDEEETSKPLP</sequence>
<name>A0A9K3PRV9_9STRA</name>
<reference evidence="3" key="1">
    <citation type="journal article" date="2021" name="Sci. Rep.">
        <title>Diploid genomic architecture of Nitzschia inconspicua, an elite biomass production diatom.</title>
        <authorList>
            <person name="Oliver A."/>
            <person name="Podell S."/>
            <person name="Pinowska A."/>
            <person name="Traller J.C."/>
            <person name="Smith S.R."/>
            <person name="McClure R."/>
            <person name="Beliaev A."/>
            <person name="Bohutskyi P."/>
            <person name="Hill E.A."/>
            <person name="Rabines A."/>
            <person name="Zheng H."/>
            <person name="Allen L.Z."/>
            <person name="Kuo A."/>
            <person name="Grigoriev I.V."/>
            <person name="Allen A.E."/>
            <person name="Hazlebeck D."/>
            <person name="Allen E.E."/>
        </authorList>
    </citation>
    <scope>NUCLEOTIDE SEQUENCE</scope>
    <source>
        <strain evidence="3">Hildebrandi</strain>
    </source>
</reference>
<feature type="transmembrane region" description="Helical" evidence="2">
    <location>
        <begin position="370"/>
        <end position="391"/>
    </location>
</feature>
<comment type="caution">
    <text evidence="3">The sequence shown here is derived from an EMBL/GenBank/DDBJ whole genome shotgun (WGS) entry which is preliminary data.</text>
</comment>